<dbReference type="HOGENOM" id="CLU_119509_1_0_11"/>
<feature type="compositionally biased region" description="Pro residues" evidence="1">
    <location>
        <begin position="15"/>
        <end position="29"/>
    </location>
</feature>
<proteinExistence type="predicted"/>
<dbReference type="EMBL" id="FN554889">
    <property type="protein sequence ID" value="CBG70050.1"/>
    <property type="molecule type" value="Genomic_DNA"/>
</dbReference>
<dbReference type="KEGG" id="scb:SCAB_29461"/>
<dbReference type="STRING" id="680198.SCAB_29461"/>
<dbReference type="eggNOG" id="COG3411">
    <property type="taxonomic scope" value="Bacteria"/>
</dbReference>
<reference evidence="2 3" key="1">
    <citation type="journal article" date="2010" name="Mol. Plant Microbe Interact.">
        <title>Streptomyces scabies 87-22 contains a coronafacic acid-like biosynthetic cluster that contributes to plant-microbe interactions.</title>
        <authorList>
            <person name="Bignell D.R."/>
            <person name="Seipke R.F."/>
            <person name="Huguet-Tapia J.C."/>
            <person name="Chambers A.H."/>
            <person name="Parry R.J."/>
            <person name="Loria R."/>
        </authorList>
    </citation>
    <scope>NUCLEOTIDE SEQUENCE [LARGE SCALE GENOMIC DNA]</scope>
    <source>
        <strain evidence="2 3">87.22</strain>
    </source>
</reference>
<name>C9Z8M2_STRSW</name>
<protein>
    <recommendedName>
        <fullName evidence="4">(2Fe-2S) ferredoxin domain-containing protein</fullName>
    </recommendedName>
</protein>
<dbReference type="Proteomes" id="UP000001444">
    <property type="component" value="Chromosome"/>
</dbReference>
<evidence type="ECO:0008006" key="4">
    <source>
        <dbReference type="Google" id="ProtNLM"/>
    </source>
</evidence>
<keyword evidence="3" id="KW-1185">Reference proteome</keyword>
<feature type="region of interest" description="Disordered" evidence="1">
    <location>
        <begin position="1"/>
        <end position="29"/>
    </location>
</feature>
<gene>
    <name evidence="2" type="ordered locus">SCAB_29461</name>
</gene>
<evidence type="ECO:0000313" key="2">
    <source>
        <dbReference type="EMBL" id="CBG70050.1"/>
    </source>
</evidence>
<evidence type="ECO:0000313" key="3">
    <source>
        <dbReference type="Proteomes" id="UP000001444"/>
    </source>
</evidence>
<sequence>MVTWKGTESVVTSVGPPPDPTAIPTPAPTPALVPRRATALPPVRPSAPSRVTVCRDCCCGTPKLPGVDHEGQTARLRASVPTRVSTCLDACDQANVVVVQPSAAGRAAGARPVWLGLVNDTDATEDIVSWVRSGGPGVAPMPPILDLYLFTPPHRRPTP</sequence>
<accession>C9Z8M2</accession>
<evidence type="ECO:0000256" key="1">
    <source>
        <dbReference type="SAM" id="MobiDB-lite"/>
    </source>
</evidence>
<dbReference type="AlphaFoldDB" id="C9Z8M2"/>
<organism evidence="2 3">
    <name type="scientific">Streptomyces scabiei (strain 87.22)</name>
    <dbReference type="NCBI Taxonomy" id="680198"/>
    <lineage>
        <taxon>Bacteria</taxon>
        <taxon>Bacillati</taxon>
        <taxon>Actinomycetota</taxon>
        <taxon>Actinomycetes</taxon>
        <taxon>Kitasatosporales</taxon>
        <taxon>Streptomycetaceae</taxon>
        <taxon>Streptomyces</taxon>
    </lineage>
</organism>